<sequence length="108" mass="13064">LRLIQMARRVSDYRIRRIADRGNEEDGPDSRARGDRFYHNRRSADRGNEKVDRDPGNISEIKGLRRRVRDLEIQHEIRQIWKRIRELELQRELTEETESEPIIWDIGD</sequence>
<dbReference type="AlphaFoldDB" id="A0A699RCM8"/>
<name>A0A699RCM8_TANCI</name>
<comment type="caution">
    <text evidence="2">The sequence shown here is derived from an EMBL/GenBank/DDBJ whole genome shotgun (WGS) entry which is preliminary data.</text>
</comment>
<protein>
    <submittedName>
        <fullName evidence="2">Nucleotide-binding alpha-beta plait domain-containing protein</fullName>
    </submittedName>
</protein>
<feature type="non-terminal residue" evidence="2">
    <location>
        <position position="108"/>
    </location>
</feature>
<feature type="non-terminal residue" evidence="2">
    <location>
        <position position="1"/>
    </location>
</feature>
<reference evidence="2" key="1">
    <citation type="journal article" date="2019" name="Sci. Rep.">
        <title>Draft genome of Tanacetum cinerariifolium, the natural source of mosquito coil.</title>
        <authorList>
            <person name="Yamashiro T."/>
            <person name="Shiraishi A."/>
            <person name="Satake H."/>
            <person name="Nakayama K."/>
        </authorList>
    </citation>
    <scope>NUCLEOTIDE SEQUENCE</scope>
</reference>
<organism evidence="2">
    <name type="scientific">Tanacetum cinerariifolium</name>
    <name type="common">Dalmatian daisy</name>
    <name type="synonym">Chrysanthemum cinerariifolium</name>
    <dbReference type="NCBI Taxonomy" id="118510"/>
    <lineage>
        <taxon>Eukaryota</taxon>
        <taxon>Viridiplantae</taxon>
        <taxon>Streptophyta</taxon>
        <taxon>Embryophyta</taxon>
        <taxon>Tracheophyta</taxon>
        <taxon>Spermatophyta</taxon>
        <taxon>Magnoliopsida</taxon>
        <taxon>eudicotyledons</taxon>
        <taxon>Gunneridae</taxon>
        <taxon>Pentapetalae</taxon>
        <taxon>asterids</taxon>
        <taxon>campanulids</taxon>
        <taxon>Asterales</taxon>
        <taxon>Asteraceae</taxon>
        <taxon>Asteroideae</taxon>
        <taxon>Anthemideae</taxon>
        <taxon>Anthemidinae</taxon>
        <taxon>Tanacetum</taxon>
    </lineage>
</organism>
<evidence type="ECO:0000313" key="2">
    <source>
        <dbReference type="EMBL" id="GFC81842.1"/>
    </source>
</evidence>
<accession>A0A699RCM8</accession>
<gene>
    <name evidence="2" type="ORF">Tci_853812</name>
</gene>
<feature type="compositionally biased region" description="Basic and acidic residues" evidence="1">
    <location>
        <begin position="18"/>
        <end position="55"/>
    </location>
</feature>
<evidence type="ECO:0000256" key="1">
    <source>
        <dbReference type="SAM" id="MobiDB-lite"/>
    </source>
</evidence>
<feature type="region of interest" description="Disordered" evidence="1">
    <location>
        <begin position="18"/>
        <end position="56"/>
    </location>
</feature>
<proteinExistence type="predicted"/>
<dbReference type="EMBL" id="BKCJ011081518">
    <property type="protein sequence ID" value="GFC81842.1"/>
    <property type="molecule type" value="Genomic_DNA"/>
</dbReference>